<evidence type="ECO:0000313" key="5">
    <source>
        <dbReference type="Proteomes" id="UP000177026"/>
    </source>
</evidence>
<evidence type="ECO:0000313" key="4">
    <source>
        <dbReference type="EMBL" id="OGK19722.1"/>
    </source>
</evidence>
<dbReference type="PANTHER" id="PTHR43179:SF12">
    <property type="entry name" value="GALACTOFURANOSYLTRANSFERASE GLFT2"/>
    <property type="match status" value="1"/>
</dbReference>
<dbReference type="EMBL" id="MFZI01000044">
    <property type="protein sequence ID" value="OGK19722.1"/>
    <property type="molecule type" value="Genomic_DNA"/>
</dbReference>
<comment type="caution">
    <text evidence="4">The sequence shown here is derived from an EMBL/GenBank/DDBJ whole genome shotgun (WGS) entry which is preliminary data.</text>
</comment>
<dbReference type="GO" id="GO:0016757">
    <property type="term" value="F:glycosyltransferase activity"/>
    <property type="evidence" value="ECO:0007669"/>
    <property type="project" value="UniProtKB-KW"/>
</dbReference>
<organism evidence="4 5">
    <name type="scientific">Candidatus Roizmanbacteria bacterium RIFCSPHIGHO2_01_FULL_39_8</name>
    <dbReference type="NCBI Taxonomy" id="1802033"/>
    <lineage>
        <taxon>Bacteria</taxon>
        <taxon>Candidatus Roizmaniibacteriota</taxon>
    </lineage>
</organism>
<protein>
    <recommendedName>
        <fullName evidence="6">Glycosyltransferase 2-like domain-containing protein</fullName>
    </recommendedName>
</protein>
<evidence type="ECO:0008006" key="6">
    <source>
        <dbReference type="Google" id="ProtNLM"/>
    </source>
</evidence>
<gene>
    <name evidence="4" type="ORF">A2866_03715</name>
</gene>
<evidence type="ECO:0000256" key="1">
    <source>
        <dbReference type="ARBA" id="ARBA00006739"/>
    </source>
</evidence>
<dbReference type="Proteomes" id="UP000177026">
    <property type="component" value="Unassembled WGS sequence"/>
</dbReference>
<proteinExistence type="inferred from homology"/>
<keyword evidence="2" id="KW-0328">Glycosyltransferase</keyword>
<dbReference type="PANTHER" id="PTHR43179">
    <property type="entry name" value="RHAMNOSYLTRANSFERASE WBBL"/>
    <property type="match status" value="1"/>
</dbReference>
<name>A0A1F7GML0_9BACT</name>
<dbReference type="Gene3D" id="3.90.550.10">
    <property type="entry name" value="Spore Coat Polysaccharide Biosynthesis Protein SpsA, Chain A"/>
    <property type="match status" value="1"/>
</dbReference>
<sequence length="234" mass="27293">MKNPKIGIIFILYKTPREEVKRLESEIKALKFKKYKIYFIDNTSDNSGYAGGINEGIKKALIDDCQLFIVANPDISLKNLSGDEMLEGGEHFDIWGLAMKQDKKIYYGGEIDRWRMSGGLLAKKPNERFAEVDFVSGSLMFIKKEVVDTIGNWDERFFVYYEDVDYCYRARKAGLKVGIDQLLRYGHFELSQANPDKKFILEKARVQFLLKQGGWRQKIYEIVRIPKTIYEYFS</sequence>
<dbReference type="Pfam" id="PF13641">
    <property type="entry name" value="Glyco_tranf_2_3"/>
    <property type="match status" value="1"/>
</dbReference>
<keyword evidence="3" id="KW-0808">Transferase</keyword>
<dbReference type="AlphaFoldDB" id="A0A1F7GML0"/>
<evidence type="ECO:0000256" key="2">
    <source>
        <dbReference type="ARBA" id="ARBA00022676"/>
    </source>
</evidence>
<dbReference type="InterPro" id="IPR029044">
    <property type="entry name" value="Nucleotide-diphossugar_trans"/>
</dbReference>
<evidence type="ECO:0000256" key="3">
    <source>
        <dbReference type="ARBA" id="ARBA00022679"/>
    </source>
</evidence>
<comment type="similarity">
    <text evidence="1">Belongs to the glycosyltransferase 2 family.</text>
</comment>
<dbReference type="SUPFAM" id="SSF53448">
    <property type="entry name" value="Nucleotide-diphospho-sugar transferases"/>
    <property type="match status" value="1"/>
</dbReference>
<reference evidence="4 5" key="1">
    <citation type="journal article" date="2016" name="Nat. Commun.">
        <title>Thousands of microbial genomes shed light on interconnected biogeochemical processes in an aquifer system.</title>
        <authorList>
            <person name="Anantharaman K."/>
            <person name="Brown C.T."/>
            <person name="Hug L.A."/>
            <person name="Sharon I."/>
            <person name="Castelle C.J."/>
            <person name="Probst A.J."/>
            <person name="Thomas B.C."/>
            <person name="Singh A."/>
            <person name="Wilkins M.J."/>
            <person name="Karaoz U."/>
            <person name="Brodie E.L."/>
            <person name="Williams K.H."/>
            <person name="Hubbard S.S."/>
            <person name="Banfield J.F."/>
        </authorList>
    </citation>
    <scope>NUCLEOTIDE SEQUENCE [LARGE SCALE GENOMIC DNA]</scope>
</reference>
<accession>A0A1F7GML0</accession>